<dbReference type="SMART" id="SM00166">
    <property type="entry name" value="UBX"/>
    <property type="match status" value="1"/>
</dbReference>
<dbReference type="Gene3D" id="3.10.20.90">
    <property type="entry name" value="Phosphatidylinositol 3-kinase Catalytic Subunit, Chain A, domain 1"/>
    <property type="match status" value="1"/>
</dbReference>
<dbReference type="InterPro" id="IPR001012">
    <property type="entry name" value="UBX_dom"/>
</dbReference>
<comment type="caution">
    <text evidence="8">The sequence shown here is derived from an EMBL/GenBank/DDBJ whole genome shotgun (WGS) entry which is preliminary data.</text>
</comment>
<feature type="compositionally biased region" description="Low complexity" evidence="6">
    <location>
        <begin position="161"/>
        <end position="185"/>
    </location>
</feature>
<dbReference type="Pfam" id="PF23187">
    <property type="entry name" value="UBX7_N"/>
    <property type="match status" value="1"/>
</dbReference>
<comment type="subcellular location">
    <subcellularLocation>
        <location evidence="1">Endoplasmic reticulum membrane</location>
        <topology evidence="1">Peripheral membrane protein</topology>
    </subcellularLocation>
</comment>
<evidence type="ECO:0000256" key="2">
    <source>
        <dbReference type="ARBA" id="ARBA00023230"/>
    </source>
</evidence>
<reference evidence="8" key="1">
    <citation type="submission" date="2022-10" db="EMBL/GenBank/DDBJ databases">
        <title>Tapping the CABI collections for fungal endophytes: first genome assemblies for Collariella, Neodidymelliopsis, Ascochyta clinopodiicola, Didymella pomorum, Didymosphaeria variabile, Neocosmospora piperis and Neocucurbitaria cava.</title>
        <authorList>
            <person name="Hill R."/>
        </authorList>
    </citation>
    <scope>NUCLEOTIDE SEQUENCE</scope>
    <source>
        <strain evidence="8">IMI 355091</strain>
    </source>
</reference>
<protein>
    <recommendedName>
        <fullName evidence="4">UBX domain-containing protein 2</fullName>
    </recommendedName>
</protein>
<evidence type="ECO:0000313" key="8">
    <source>
        <dbReference type="EMBL" id="KAJ4409573.1"/>
    </source>
</evidence>
<feature type="region of interest" description="Disordered" evidence="6">
    <location>
        <begin position="142"/>
        <end position="212"/>
    </location>
</feature>
<feature type="compositionally biased region" description="Low complexity" evidence="6">
    <location>
        <begin position="202"/>
        <end position="212"/>
    </location>
</feature>
<evidence type="ECO:0000256" key="3">
    <source>
        <dbReference type="ARBA" id="ARBA00038812"/>
    </source>
</evidence>
<dbReference type="GO" id="GO:0005789">
    <property type="term" value="C:endoplasmic reticulum membrane"/>
    <property type="evidence" value="ECO:0007669"/>
    <property type="project" value="UniProtKB-SubCell"/>
</dbReference>
<feature type="region of interest" description="Disordered" evidence="6">
    <location>
        <begin position="233"/>
        <end position="283"/>
    </location>
</feature>
<comment type="subunit">
    <text evidence="3">Directly interacts with VCP. Interacts with UBQLN1. Forms a complex with VCP and UBQLN1.</text>
</comment>
<feature type="region of interest" description="Disordered" evidence="6">
    <location>
        <begin position="422"/>
        <end position="480"/>
    </location>
</feature>
<evidence type="ECO:0000256" key="4">
    <source>
        <dbReference type="ARBA" id="ARBA00041575"/>
    </source>
</evidence>
<gene>
    <name evidence="8" type="ORF">N0V91_002494</name>
</gene>
<dbReference type="Pfam" id="PF00789">
    <property type="entry name" value="UBX"/>
    <property type="match status" value="1"/>
</dbReference>
<comment type="function">
    <text evidence="5">Involved in endoplasmic reticulum-associated protein degradation (ERAD). Acts as a platform to recruit both UBQLN1 and VCP to the ER during ERAD.</text>
</comment>
<organism evidence="8 9">
    <name type="scientific">Didymella pomorum</name>
    <dbReference type="NCBI Taxonomy" id="749634"/>
    <lineage>
        <taxon>Eukaryota</taxon>
        <taxon>Fungi</taxon>
        <taxon>Dikarya</taxon>
        <taxon>Ascomycota</taxon>
        <taxon>Pezizomycotina</taxon>
        <taxon>Dothideomycetes</taxon>
        <taxon>Pleosporomycetidae</taxon>
        <taxon>Pleosporales</taxon>
        <taxon>Pleosporineae</taxon>
        <taxon>Didymellaceae</taxon>
        <taxon>Didymella</taxon>
    </lineage>
</organism>
<evidence type="ECO:0000256" key="1">
    <source>
        <dbReference type="ARBA" id="ARBA00004406"/>
    </source>
</evidence>
<sequence>MFYEGTLQSGIGQAIQQKKLVACFIRDAGATSKQWEDEWLRSGWLSSLLEQKAILLRLESGSTEAGFLAAFCKIESAPTLVVIHNGKLQLQLGSEVGQEEFVNKVRQVLGAAPIPGSASTQASTVQAEDDLYGDDEPTAAIVQAPSPVPSPPQAQAPPPAAVRASAPAPAPATTVPASAPITPASNAKGKQRAVAAPQAGLAASSTTTNSAQQAARAALQKKKREDAEELARIKSRIEQDKAARKAQAEARKAEREAERNASSPPPTQSRTTTSNRGSQAQNVNLNIRLFDGRTIRHTFPRTATLEKEVRRWVDEEFSKLSQDDPNIQNKQLPPYFFRHILPPQPSRELSAGDENQTLGDIDLAPSATLVLVPVKGYSDAYAGPGTNLLAGTTTGIVSGAFGLLSSTVGYAGSMLGSFLGTGNAAPQQPQGQTVGGGSSSSPQPESARSEREEGGIRVRTLADQRAREPRNQQFYNGNQVGRTSSSKVAYILTNF</sequence>
<dbReference type="GO" id="GO:0006986">
    <property type="term" value="P:response to unfolded protein"/>
    <property type="evidence" value="ECO:0007669"/>
    <property type="project" value="UniProtKB-KW"/>
</dbReference>
<feature type="compositionally biased region" description="Pro residues" evidence="6">
    <location>
        <begin position="146"/>
        <end position="160"/>
    </location>
</feature>
<dbReference type="SUPFAM" id="SSF52833">
    <property type="entry name" value="Thioredoxin-like"/>
    <property type="match status" value="1"/>
</dbReference>
<evidence type="ECO:0000256" key="6">
    <source>
        <dbReference type="SAM" id="MobiDB-lite"/>
    </source>
</evidence>
<feature type="compositionally biased region" description="Basic and acidic residues" evidence="6">
    <location>
        <begin position="233"/>
        <end position="259"/>
    </location>
</feature>
<dbReference type="AlphaFoldDB" id="A0A9W9DB50"/>
<dbReference type="PANTHER" id="PTHR46424">
    <property type="entry name" value="UBX DOMAIN-CONTAINING PROTEIN 4"/>
    <property type="match status" value="1"/>
</dbReference>
<dbReference type="PANTHER" id="PTHR46424:SF1">
    <property type="entry name" value="UBX DOMAIN-CONTAINING PROTEIN 4"/>
    <property type="match status" value="1"/>
</dbReference>
<keyword evidence="9" id="KW-1185">Reference proteome</keyword>
<accession>A0A9W9DB50</accession>
<evidence type="ECO:0000259" key="7">
    <source>
        <dbReference type="PROSITE" id="PS50033"/>
    </source>
</evidence>
<dbReference type="EMBL" id="JAPEVA010000011">
    <property type="protein sequence ID" value="KAJ4409573.1"/>
    <property type="molecule type" value="Genomic_DNA"/>
</dbReference>
<feature type="compositionally biased region" description="Basic and acidic residues" evidence="6">
    <location>
        <begin position="447"/>
        <end position="470"/>
    </location>
</feature>
<dbReference type="Proteomes" id="UP001140510">
    <property type="component" value="Unassembled WGS sequence"/>
</dbReference>
<dbReference type="InterPro" id="IPR029071">
    <property type="entry name" value="Ubiquitin-like_domsf"/>
</dbReference>
<evidence type="ECO:0000256" key="5">
    <source>
        <dbReference type="ARBA" id="ARBA00046062"/>
    </source>
</evidence>
<feature type="domain" description="UBX" evidence="7">
    <location>
        <begin position="278"/>
        <end position="371"/>
    </location>
</feature>
<dbReference type="GO" id="GO:0036503">
    <property type="term" value="P:ERAD pathway"/>
    <property type="evidence" value="ECO:0007669"/>
    <property type="project" value="TreeGrafter"/>
</dbReference>
<evidence type="ECO:0000313" key="9">
    <source>
        <dbReference type="Proteomes" id="UP001140510"/>
    </source>
</evidence>
<keyword evidence="2" id="KW-0834">Unfolded protein response</keyword>
<name>A0A9W9DB50_9PLEO</name>
<proteinExistence type="predicted"/>
<dbReference type="CDD" id="cd01767">
    <property type="entry name" value="UBX"/>
    <property type="match status" value="1"/>
</dbReference>
<feature type="compositionally biased region" description="Polar residues" evidence="6">
    <location>
        <begin position="471"/>
        <end position="480"/>
    </location>
</feature>
<dbReference type="InterPro" id="IPR036249">
    <property type="entry name" value="Thioredoxin-like_sf"/>
</dbReference>
<dbReference type="OrthoDB" id="2445133at2759"/>
<dbReference type="SUPFAM" id="SSF54236">
    <property type="entry name" value="Ubiquitin-like"/>
    <property type="match status" value="1"/>
</dbReference>
<dbReference type="PROSITE" id="PS50033">
    <property type="entry name" value="UBX"/>
    <property type="match status" value="1"/>
</dbReference>